<evidence type="ECO:0000313" key="1">
    <source>
        <dbReference type="EMBL" id="MBP1990254.1"/>
    </source>
</evidence>
<dbReference type="Gene3D" id="3.30.360.40">
    <property type="entry name" value="YwmB-like"/>
    <property type="match status" value="1"/>
</dbReference>
<comment type="caution">
    <text evidence="1">The sequence shown here is derived from an EMBL/GenBank/DDBJ whole genome shotgun (WGS) entry which is preliminary data.</text>
</comment>
<keyword evidence="2" id="KW-1185">Reference proteome</keyword>
<dbReference type="SUPFAM" id="SSF143842">
    <property type="entry name" value="YwmB-like"/>
    <property type="match status" value="1"/>
</dbReference>
<organism evidence="1 2">
    <name type="scientific">Paenibacillus eucommiae</name>
    <dbReference type="NCBI Taxonomy" id="1355755"/>
    <lineage>
        <taxon>Bacteria</taxon>
        <taxon>Bacillati</taxon>
        <taxon>Bacillota</taxon>
        <taxon>Bacilli</taxon>
        <taxon>Bacillales</taxon>
        <taxon>Paenibacillaceae</taxon>
        <taxon>Paenibacillus</taxon>
    </lineage>
</organism>
<sequence>MKKAWLVSITCMVIISIVLGWTRLAGSVGARVSSSVGEDAGRLLAATGALLQQDRMLTLTYTGILPDGSAACNNQDRLLLAGQGLSGLLEFPQAAELEASNGHPVYVSEKAVGTAGLASVRVAGQQGTAACYMVLRLTTPAAEGTEAAMEWQAKVQHILEQAKPKQAKQGQWVVMVQGIVSEQSAMGKTGEGVLKDLIDSVNGQVKETYTDEGTTSWSASATDFSGFVQSGNHKINLQAAIHESSLNGAWRLTVGTPLITMEY</sequence>
<dbReference type="Proteomes" id="UP001519287">
    <property type="component" value="Unassembled WGS sequence"/>
</dbReference>
<accession>A0ABS4IUK6</accession>
<dbReference type="RefSeq" id="WP_209971039.1">
    <property type="nucleotide sequence ID" value="NZ_JAGGLB010000004.1"/>
</dbReference>
<dbReference type="InterPro" id="IPR014794">
    <property type="entry name" value="DUF1779"/>
</dbReference>
<dbReference type="Pfam" id="PF08680">
    <property type="entry name" value="DUF1779"/>
    <property type="match status" value="1"/>
</dbReference>
<gene>
    <name evidence="1" type="ORF">J2Z66_001852</name>
</gene>
<reference evidence="1 2" key="1">
    <citation type="submission" date="2021-03" db="EMBL/GenBank/DDBJ databases">
        <title>Genomic Encyclopedia of Type Strains, Phase IV (KMG-IV): sequencing the most valuable type-strain genomes for metagenomic binning, comparative biology and taxonomic classification.</title>
        <authorList>
            <person name="Goeker M."/>
        </authorList>
    </citation>
    <scope>NUCLEOTIDE SEQUENCE [LARGE SCALE GENOMIC DNA]</scope>
    <source>
        <strain evidence="1 2">DSM 26048</strain>
    </source>
</reference>
<dbReference type="InterPro" id="IPR036209">
    <property type="entry name" value="YwmB-like_sf"/>
</dbReference>
<name>A0ABS4IUK6_9BACL</name>
<evidence type="ECO:0000313" key="2">
    <source>
        <dbReference type="Proteomes" id="UP001519287"/>
    </source>
</evidence>
<proteinExistence type="predicted"/>
<dbReference type="EMBL" id="JAGGLB010000004">
    <property type="protein sequence ID" value="MBP1990254.1"/>
    <property type="molecule type" value="Genomic_DNA"/>
</dbReference>
<protein>
    <submittedName>
        <fullName evidence="1">Uncharacterized protein</fullName>
    </submittedName>
</protein>